<gene>
    <name evidence="1" type="ORF">P0Y55_12125</name>
</gene>
<dbReference type="EMBL" id="CP119317">
    <property type="protein sequence ID" value="WEK53331.1"/>
    <property type="molecule type" value="Genomic_DNA"/>
</dbReference>
<accession>A0AA95JAV3</accession>
<evidence type="ECO:0000313" key="2">
    <source>
        <dbReference type="Proteomes" id="UP001178662"/>
    </source>
</evidence>
<proteinExistence type="predicted"/>
<evidence type="ECO:0000313" key="1">
    <source>
        <dbReference type="EMBL" id="WEK53331.1"/>
    </source>
</evidence>
<sequence length="58" mass="6785">MKAYINGVKVEGTVDEVWAFLQLSNAQETNLKPIQPMPHWVRDIMTDNQLRWQPEITC</sequence>
<name>A0AA95JAV3_9BACL</name>
<protein>
    <submittedName>
        <fullName evidence="1">Uncharacterized protein</fullName>
    </submittedName>
</protein>
<dbReference type="AlphaFoldDB" id="A0AA95JAV3"/>
<organism evidence="1 2">
    <name type="scientific">Candidatus Cohnella colombiensis</name>
    <dbReference type="NCBI Taxonomy" id="3121368"/>
    <lineage>
        <taxon>Bacteria</taxon>
        <taxon>Bacillati</taxon>
        <taxon>Bacillota</taxon>
        <taxon>Bacilli</taxon>
        <taxon>Bacillales</taxon>
        <taxon>Paenibacillaceae</taxon>
        <taxon>Cohnella</taxon>
    </lineage>
</organism>
<reference evidence="1" key="1">
    <citation type="submission" date="2023-03" db="EMBL/GenBank/DDBJ databases">
        <title>Andean soil-derived lignocellulolytic bacterial consortium as a source of novel taxa and putative plastic-active enzymes.</title>
        <authorList>
            <person name="Diaz-Garcia L."/>
            <person name="Chuvochina M."/>
            <person name="Feuerriegel G."/>
            <person name="Bunk B."/>
            <person name="Sproer C."/>
            <person name="Streit W.R."/>
            <person name="Rodriguez L.M."/>
            <person name="Overmann J."/>
            <person name="Jimenez D.J."/>
        </authorList>
    </citation>
    <scope>NUCLEOTIDE SEQUENCE</scope>
    <source>
        <strain evidence="1">MAG 2441</strain>
    </source>
</reference>
<keyword evidence="2" id="KW-1185">Reference proteome</keyword>
<dbReference type="Proteomes" id="UP001178662">
    <property type="component" value="Chromosome"/>
</dbReference>